<proteinExistence type="inferred from homology"/>
<dbReference type="InterPro" id="IPR050643">
    <property type="entry name" value="Periplasmic_pilus_chap"/>
</dbReference>
<dbReference type="RefSeq" id="WP_252839060.1">
    <property type="nucleotide sequence ID" value="NZ_JAJJVQ010000014.1"/>
</dbReference>
<dbReference type="SUPFAM" id="SSF49584">
    <property type="entry name" value="Periplasmic chaperone C-domain"/>
    <property type="match status" value="1"/>
</dbReference>
<feature type="domain" description="Pili assembly chaperone N-terminal" evidence="6">
    <location>
        <begin position="7"/>
        <end position="123"/>
    </location>
</feature>
<dbReference type="Gene3D" id="2.60.40.10">
    <property type="entry name" value="Immunoglobulins"/>
    <property type="match status" value="2"/>
</dbReference>
<evidence type="ECO:0000256" key="4">
    <source>
        <dbReference type="ARBA" id="ARBA00022764"/>
    </source>
</evidence>
<comment type="similarity">
    <text evidence="2">Belongs to the periplasmic pilus chaperone family.</text>
</comment>
<dbReference type="Proteomes" id="UP001139290">
    <property type="component" value="Unassembled WGS sequence"/>
</dbReference>
<evidence type="ECO:0000256" key="1">
    <source>
        <dbReference type="ARBA" id="ARBA00004418"/>
    </source>
</evidence>
<dbReference type="EMBL" id="JAJJVQ010000014">
    <property type="protein sequence ID" value="MCO5784424.1"/>
    <property type="molecule type" value="Genomic_DNA"/>
</dbReference>
<accession>A0ABT1BGR4</accession>
<comment type="subcellular location">
    <subcellularLocation>
        <location evidence="1">Periplasm</location>
    </subcellularLocation>
</comment>
<keyword evidence="9" id="KW-1185">Reference proteome</keyword>
<dbReference type="InterPro" id="IPR008962">
    <property type="entry name" value="PapD-like_sf"/>
</dbReference>
<evidence type="ECO:0000256" key="3">
    <source>
        <dbReference type="ARBA" id="ARBA00022729"/>
    </source>
</evidence>
<dbReference type="InterPro" id="IPR001829">
    <property type="entry name" value="Pili_assmbl_chaperone_bac"/>
</dbReference>
<reference evidence="8" key="1">
    <citation type="submission" date="2021-11" db="EMBL/GenBank/DDBJ databases">
        <title>Citrobacter meridianamericanus sp. nov. isolated from soil.</title>
        <authorList>
            <person name="Furlan J.P.R."/>
            <person name="Stehling E.G."/>
        </authorList>
    </citation>
    <scope>NUCLEOTIDE SEQUENCE</scope>
    <source>
        <strain evidence="8">BR102</strain>
    </source>
</reference>
<dbReference type="Pfam" id="PF00345">
    <property type="entry name" value="PapD_N"/>
    <property type="match status" value="1"/>
</dbReference>
<dbReference type="InterPro" id="IPR036316">
    <property type="entry name" value="Pili_assmbl_chap_C_dom_sf"/>
</dbReference>
<evidence type="ECO:0000313" key="9">
    <source>
        <dbReference type="Proteomes" id="UP001139290"/>
    </source>
</evidence>
<dbReference type="Pfam" id="PF02753">
    <property type="entry name" value="PapD_C"/>
    <property type="match status" value="1"/>
</dbReference>
<dbReference type="PANTHER" id="PTHR30251:SF2">
    <property type="entry name" value="FIMBRIAL CHAPERONE YADV-RELATED"/>
    <property type="match status" value="1"/>
</dbReference>
<sequence>MSAMAAFVLNGTRFIYEEGKKNISMEVSNNAKDTYGGQIWIDNLSQNKSDVFMIPSPPVFKVDAAKKQIIRLMNVNPALPADRESLFRINVQELPPKPKQTEGSVLALAMNTQVKLIYRPKALTEGRKDAEKKLTMVNKSTTWLKNPTPYYFAVTGVKVNGRIVPLPGDKQPGLAMLAPFSEADTGLKLSGKVAVEAINDWGGALDYELE</sequence>
<dbReference type="NCBIfam" id="NF011758">
    <property type="entry name" value="PRK15211.1"/>
    <property type="match status" value="1"/>
</dbReference>
<dbReference type="InterPro" id="IPR016148">
    <property type="entry name" value="Pili_assmbl_chaperone_C"/>
</dbReference>
<keyword evidence="3" id="KW-0732">Signal</keyword>
<protein>
    <submittedName>
        <fullName evidence="8">Fimbrial chaperone</fullName>
    </submittedName>
</protein>
<evidence type="ECO:0000259" key="6">
    <source>
        <dbReference type="Pfam" id="PF00345"/>
    </source>
</evidence>
<keyword evidence="4" id="KW-0574">Periplasm</keyword>
<evidence type="ECO:0000313" key="8">
    <source>
        <dbReference type="EMBL" id="MCO5784424.1"/>
    </source>
</evidence>
<dbReference type="PANTHER" id="PTHR30251">
    <property type="entry name" value="PILUS ASSEMBLY CHAPERONE"/>
    <property type="match status" value="1"/>
</dbReference>
<dbReference type="PRINTS" id="PR00969">
    <property type="entry name" value="CHAPERONPILI"/>
</dbReference>
<dbReference type="SUPFAM" id="SSF49354">
    <property type="entry name" value="PapD-like"/>
    <property type="match status" value="1"/>
</dbReference>
<evidence type="ECO:0000256" key="2">
    <source>
        <dbReference type="ARBA" id="ARBA00007399"/>
    </source>
</evidence>
<feature type="domain" description="Pili assembly chaperone C-terminal" evidence="7">
    <location>
        <begin position="144"/>
        <end position="204"/>
    </location>
</feature>
<comment type="caution">
    <text evidence="8">The sequence shown here is derived from an EMBL/GenBank/DDBJ whole genome shotgun (WGS) entry which is preliminary data.</text>
</comment>
<organism evidence="8 9">
    <name type="scientific">Citrobacter meridianamericanus</name>
    <dbReference type="NCBI Taxonomy" id="2894201"/>
    <lineage>
        <taxon>Bacteria</taxon>
        <taxon>Pseudomonadati</taxon>
        <taxon>Pseudomonadota</taxon>
        <taxon>Gammaproteobacteria</taxon>
        <taxon>Enterobacterales</taxon>
        <taxon>Enterobacteriaceae</taxon>
        <taxon>Citrobacter</taxon>
    </lineage>
</organism>
<evidence type="ECO:0000256" key="5">
    <source>
        <dbReference type="ARBA" id="ARBA00023186"/>
    </source>
</evidence>
<gene>
    <name evidence="8" type="ORF">LOD26_24405</name>
</gene>
<evidence type="ECO:0000259" key="7">
    <source>
        <dbReference type="Pfam" id="PF02753"/>
    </source>
</evidence>
<name>A0ABT1BGR4_9ENTR</name>
<dbReference type="InterPro" id="IPR016147">
    <property type="entry name" value="Pili_assmbl_chaperone_N"/>
</dbReference>
<dbReference type="InterPro" id="IPR013783">
    <property type="entry name" value="Ig-like_fold"/>
</dbReference>
<keyword evidence="5" id="KW-0143">Chaperone</keyword>